<gene>
    <name evidence="2" type="ORF">ABT404_34480</name>
</gene>
<dbReference type="PANTHER" id="PTHR21015:SF22">
    <property type="entry name" value="GLYCOSYLTRANSFERASE"/>
    <property type="match status" value="1"/>
</dbReference>
<evidence type="ECO:0000259" key="1">
    <source>
        <dbReference type="Pfam" id="PF06722"/>
    </source>
</evidence>
<dbReference type="SUPFAM" id="SSF53756">
    <property type="entry name" value="UDP-Glycosyltransferase/glycogen phosphorylase"/>
    <property type="match status" value="1"/>
</dbReference>
<reference evidence="2 3" key="1">
    <citation type="submission" date="2024-06" db="EMBL/GenBank/DDBJ databases">
        <title>The Natural Products Discovery Center: Release of the First 8490 Sequenced Strains for Exploring Actinobacteria Biosynthetic Diversity.</title>
        <authorList>
            <person name="Kalkreuter E."/>
            <person name="Kautsar S.A."/>
            <person name="Yang D."/>
            <person name="Bader C.D."/>
            <person name="Teijaro C.N."/>
            <person name="Fluegel L."/>
            <person name="Davis C.M."/>
            <person name="Simpson J.R."/>
            <person name="Lauterbach L."/>
            <person name="Steele A.D."/>
            <person name="Gui C."/>
            <person name="Meng S."/>
            <person name="Li G."/>
            <person name="Viehrig K."/>
            <person name="Ye F."/>
            <person name="Su P."/>
            <person name="Kiefer A.F."/>
            <person name="Nichols A."/>
            <person name="Cepeda A.J."/>
            <person name="Yan W."/>
            <person name="Fan B."/>
            <person name="Jiang Y."/>
            <person name="Adhikari A."/>
            <person name="Zheng C.-J."/>
            <person name="Schuster L."/>
            <person name="Cowan T.M."/>
            <person name="Smanski M.J."/>
            <person name="Chevrette M.G."/>
            <person name="De Carvalho L.P.S."/>
            <person name="Shen B."/>
        </authorList>
    </citation>
    <scope>NUCLEOTIDE SEQUENCE [LARGE SCALE GENOMIC DNA]</scope>
    <source>
        <strain evidence="2 3">NPDC000234</strain>
    </source>
</reference>
<evidence type="ECO:0000313" key="2">
    <source>
        <dbReference type="EMBL" id="MER7184513.1"/>
    </source>
</evidence>
<dbReference type="Proteomes" id="UP001474181">
    <property type="component" value="Unassembled WGS sequence"/>
</dbReference>
<accession>A0ABV1X678</accession>
<dbReference type="RefSeq" id="WP_350786704.1">
    <property type="nucleotide sequence ID" value="NZ_JBEPEK010000340.1"/>
</dbReference>
<dbReference type="Pfam" id="PF06722">
    <property type="entry name" value="EryCIII-like_C"/>
    <property type="match status" value="1"/>
</dbReference>
<dbReference type="EMBL" id="JBEPEK010000340">
    <property type="protein sequence ID" value="MER7184513.1"/>
    <property type="molecule type" value="Genomic_DNA"/>
</dbReference>
<dbReference type="Gene3D" id="3.40.50.2000">
    <property type="entry name" value="Glycogen Phosphorylase B"/>
    <property type="match status" value="2"/>
</dbReference>
<dbReference type="CDD" id="cd03784">
    <property type="entry name" value="GT1_Gtf-like"/>
    <property type="match status" value="1"/>
</dbReference>
<comment type="caution">
    <text evidence="2">The sequence shown here is derived from an EMBL/GenBank/DDBJ whole genome shotgun (WGS) entry which is preliminary data.</text>
</comment>
<evidence type="ECO:0000313" key="3">
    <source>
        <dbReference type="Proteomes" id="UP001474181"/>
    </source>
</evidence>
<feature type="domain" description="Erythromycin biosynthesis protein CIII-like C-terminal" evidence="1">
    <location>
        <begin position="283"/>
        <end position="427"/>
    </location>
</feature>
<sequence>MAKILVTATPVPGHVLPLAAIAADLTRRGHEVLFYTGTRFEDRVRRTGARFVPYPAEADLDGADLSATFPERDALAPFERISFDLKHFAAAPAPLHDRRLQELLAEFPATVVISELLSLWTLATVLRAPREQRPLLMTIGIAPPPFASADTAPFGPGLLPPTTDEERAAYDAMRAQVGAMFADAQQYVEGVFTSMGVTFPGPIFDAMCTVPDLLLQLTVPAFEYPRSDAPEGFRFIGPLPAASDSEFERPGWWAELSSGRPVVVVTQGTVENGDLSQLVVPTLRALADADVTVVAATARPDGPDLVREELDGQVPDNVRLAGFVPFEELLPLADVLVTNAGYGGVQTALRHGVPLVVGGETEDKPEVAARVEWSGTGVNLRTARPEVSALRAAVDEVLDDPRYRKRAAEIQGQYAEYHPFDVIAEIVEQA</sequence>
<keyword evidence="3" id="KW-1185">Reference proteome</keyword>
<organism evidence="2 3">
    <name type="scientific">Streptomyces hyaluromycini</name>
    <dbReference type="NCBI Taxonomy" id="1377993"/>
    <lineage>
        <taxon>Bacteria</taxon>
        <taxon>Bacillati</taxon>
        <taxon>Actinomycetota</taxon>
        <taxon>Actinomycetes</taxon>
        <taxon>Kitasatosporales</taxon>
        <taxon>Streptomycetaceae</taxon>
        <taxon>Streptomyces</taxon>
    </lineage>
</organism>
<protein>
    <submittedName>
        <fullName evidence="2">Nucleotide disphospho-sugar-binding domain-containing protein</fullName>
    </submittedName>
</protein>
<name>A0ABV1X678_9ACTN</name>
<dbReference type="InterPro" id="IPR002213">
    <property type="entry name" value="UDP_glucos_trans"/>
</dbReference>
<proteinExistence type="predicted"/>
<dbReference type="PANTHER" id="PTHR21015">
    <property type="entry name" value="UDP-N-ACETYLGLUCOSAMINE--N-ACETYLMURAMYL-(PENTAPEPTIDE) PYROPHOSPHORYL-UNDECAPRENOL N-ACETYLGLUCOSAMINE TRANSFERASE 1"/>
    <property type="match status" value="1"/>
</dbReference>
<dbReference type="InterPro" id="IPR010610">
    <property type="entry name" value="EryCIII-like_C"/>
</dbReference>